<feature type="transmembrane region" description="Helical" evidence="1">
    <location>
        <begin position="348"/>
        <end position="370"/>
    </location>
</feature>
<dbReference type="AlphaFoldDB" id="A0A1X7UXK4"/>
<keyword evidence="1" id="KW-0472">Membrane</keyword>
<evidence type="ECO:0008006" key="4">
    <source>
        <dbReference type="Google" id="ProtNLM"/>
    </source>
</evidence>
<name>A0A1X7UXK4_AMPQE</name>
<organism evidence="3">
    <name type="scientific">Amphimedon queenslandica</name>
    <name type="common">Sponge</name>
    <dbReference type="NCBI Taxonomy" id="400682"/>
    <lineage>
        <taxon>Eukaryota</taxon>
        <taxon>Metazoa</taxon>
        <taxon>Porifera</taxon>
        <taxon>Demospongiae</taxon>
        <taxon>Heteroscleromorpha</taxon>
        <taxon>Haplosclerida</taxon>
        <taxon>Niphatidae</taxon>
        <taxon>Amphimedon</taxon>
    </lineage>
</organism>
<feature type="transmembrane region" description="Helical" evidence="1">
    <location>
        <begin position="416"/>
        <end position="432"/>
    </location>
</feature>
<dbReference type="InParanoid" id="A0A1X7UXK4"/>
<keyword evidence="1" id="KW-1133">Transmembrane helix</keyword>
<feature type="transmembrane region" description="Helical" evidence="1">
    <location>
        <begin position="291"/>
        <end position="316"/>
    </location>
</feature>
<evidence type="ECO:0000313" key="3">
    <source>
        <dbReference type="EnsemblMetazoa" id="Aqu2.1.32092_001"/>
    </source>
</evidence>
<feature type="transmembrane region" description="Helical" evidence="1">
    <location>
        <begin position="174"/>
        <end position="191"/>
    </location>
</feature>
<keyword evidence="2" id="KW-0732">Signal</keyword>
<keyword evidence="1" id="KW-0812">Transmembrane</keyword>
<feature type="transmembrane region" description="Helical" evidence="1">
    <location>
        <begin position="139"/>
        <end position="162"/>
    </location>
</feature>
<evidence type="ECO:0000256" key="1">
    <source>
        <dbReference type="SAM" id="Phobius"/>
    </source>
</evidence>
<accession>A0A1X7UXK4</accession>
<feature type="transmembrane region" description="Helical" evidence="1">
    <location>
        <begin position="471"/>
        <end position="494"/>
    </location>
</feature>
<sequence>MKGALLLVFFHVYGTSVASLTGAETSTNNCSFNPSRWQQNNMFFGSHIRKNITKKSFMVVPLTCVSCNGEEDQLIASVCPYHRDIINVTLSSDTVWEDDALCKEFNRTGRLCSKCADDYKPSLSTYSGRCIREEECSNYYWLLFFAVETVPATLMYITFVAFNARLTSGYANGYILYAQVISFRLMSLEFINGWKSNFNDTKVKFIVGLYSVWSFQLGHLVLNSICTVKEAPQLMSVALQYTSVFYALLLAFIGYVVVELHSHQFCLIVWISKPFSWCLRFRNRSVDPKTVALNTLAVFYYMAFAKLAALSVLLLIPTSVYDETGHVIDHVSFYDGSMSFMKGGHLKYAILAIAVLIFLVFVPVLFMTFYQFRIIQKCLSKCHLNRSGLIIFMDSLQGCYKDGSDGGKDCRWFSSCYYFLRLILFILALYFVDDNQFIELHVCLLLAIVVTIIVILYLMPYKCSHYNKLDICIFSYGSFILAITSYQVSIYAPQPGDQNVGSKTRFLEIIICILISFPLIGATLYVLEKLLGMKIRFLYRWCKSHTSRDCYTQSLSLIEDTTSRSPLLRTVSGTSTGSLPDRMVQPEVYTVNSPGTVSPNYGSVP</sequence>
<proteinExistence type="predicted"/>
<feature type="transmembrane region" description="Helical" evidence="1">
    <location>
        <begin position="438"/>
        <end position="459"/>
    </location>
</feature>
<feature type="signal peptide" evidence="2">
    <location>
        <begin position="1"/>
        <end position="18"/>
    </location>
</feature>
<feature type="transmembrane region" description="Helical" evidence="1">
    <location>
        <begin position="506"/>
        <end position="527"/>
    </location>
</feature>
<protein>
    <recommendedName>
        <fullName evidence="4">TRP C-terminal domain-containing protein</fullName>
    </recommendedName>
</protein>
<dbReference type="EnsemblMetazoa" id="Aqu2.1.32092_001">
    <property type="protein sequence ID" value="Aqu2.1.32092_001"/>
    <property type="gene ID" value="Aqu2.1.32092"/>
</dbReference>
<evidence type="ECO:0000256" key="2">
    <source>
        <dbReference type="SAM" id="SignalP"/>
    </source>
</evidence>
<feature type="chain" id="PRO_5013208422" description="TRP C-terminal domain-containing protein" evidence="2">
    <location>
        <begin position="19"/>
        <end position="605"/>
    </location>
</feature>
<feature type="transmembrane region" description="Helical" evidence="1">
    <location>
        <begin position="203"/>
        <end position="222"/>
    </location>
</feature>
<reference evidence="3" key="1">
    <citation type="submission" date="2017-05" db="UniProtKB">
        <authorList>
            <consortium name="EnsemblMetazoa"/>
        </authorList>
    </citation>
    <scope>IDENTIFICATION</scope>
</reference>
<feature type="transmembrane region" description="Helical" evidence="1">
    <location>
        <begin position="234"/>
        <end position="256"/>
    </location>
</feature>